<evidence type="ECO:0000256" key="10">
    <source>
        <dbReference type="SAM" id="SignalP"/>
    </source>
</evidence>
<dbReference type="GO" id="GO:0002250">
    <property type="term" value="P:adaptive immune response"/>
    <property type="evidence" value="ECO:0007669"/>
    <property type="project" value="UniProtKB-KW"/>
</dbReference>
<evidence type="ECO:0000256" key="2">
    <source>
        <dbReference type="ARBA" id="ARBA00022525"/>
    </source>
</evidence>
<dbReference type="SMART" id="SM00406">
    <property type="entry name" value="IGv"/>
    <property type="match status" value="1"/>
</dbReference>
<dbReference type="EMBL" id="JX052995">
    <property type="protein sequence ID" value="AFK11223.1"/>
    <property type="molecule type" value="mRNA"/>
</dbReference>
<dbReference type="RefSeq" id="NP_001279395.1">
    <property type="nucleotide sequence ID" value="NM_001292466.1"/>
</dbReference>
<dbReference type="InterPro" id="IPR013783">
    <property type="entry name" value="Ig-like_fold"/>
</dbReference>
<feature type="region of interest" description="Disordered" evidence="8">
    <location>
        <begin position="278"/>
        <end position="305"/>
    </location>
</feature>
<dbReference type="SMART" id="SM00409">
    <property type="entry name" value="IG"/>
    <property type="match status" value="2"/>
</dbReference>
<dbReference type="InterPro" id="IPR013106">
    <property type="entry name" value="Ig_V-set"/>
</dbReference>
<dbReference type="Gene3D" id="2.60.40.10">
    <property type="entry name" value="Immunoglobulins"/>
    <property type="match status" value="2"/>
</dbReference>
<dbReference type="SUPFAM" id="SSF48726">
    <property type="entry name" value="Immunoglobulin"/>
    <property type="match status" value="2"/>
</dbReference>
<sequence>MLFLKTQLISLHILLHFFVTTGECSNLSVWQTPSVITALKGETVNINCSFSAGNVGQLKIKWKRNSTGEVRYLYVLSSNETNSSSSENRLTHVSDVAKNTSTLIIRDLHLRDSDLYICEVLLQIPPPIRKVQGKGTYLKVEARPRVELRADVLSSPNGNKQLVCVSQEFYPPDIQISWFEDGKLITNETQNGTLQHNIDGSFSITSILKLSASDWNETKNYSCHVNHSTLSAPIIERISVNHHDPGNFGWLWMIITTSIVILVVGAVVVVALRKYSASKTKPPSPREITPKAEQGAREPVQEATSNEEFGIYTLLGQRLPLPV</sequence>
<dbReference type="InterPro" id="IPR003006">
    <property type="entry name" value="Ig/MHC_CS"/>
</dbReference>
<evidence type="ECO:0000256" key="1">
    <source>
        <dbReference type="ARBA" id="ARBA00004613"/>
    </source>
</evidence>
<keyword evidence="4" id="KW-1064">Adaptive immunity</keyword>
<dbReference type="OrthoDB" id="9940220at2759"/>
<dbReference type="InterPro" id="IPR051755">
    <property type="entry name" value="Ig-like_CS_Receptor"/>
</dbReference>
<dbReference type="PROSITE" id="PS00290">
    <property type="entry name" value="IG_MHC"/>
    <property type="match status" value="1"/>
</dbReference>
<accession>K4FSY0</accession>
<feature type="transmembrane region" description="Helical" evidence="9">
    <location>
        <begin position="250"/>
        <end position="272"/>
    </location>
</feature>
<dbReference type="AlphaFoldDB" id="K4FSY0"/>
<feature type="signal peptide" evidence="10">
    <location>
        <begin position="1"/>
        <end position="24"/>
    </location>
</feature>
<feature type="domain" description="Ig-like" evidence="11">
    <location>
        <begin position="27"/>
        <end position="120"/>
    </location>
</feature>
<dbReference type="PROSITE" id="PS50835">
    <property type="entry name" value="IG_LIKE"/>
    <property type="match status" value="2"/>
</dbReference>
<keyword evidence="6" id="KW-0325">Glycoprotein</keyword>
<dbReference type="Pfam" id="PF07654">
    <property type="entry name" value="C1-set"/>
    <property type="match status" value="1"/>
</dbReference>
<evidence type="ECO:0000256" key="9">
    <source>
        <dbReference type="SAM" id="Phobius"/>
    </source>
</evidence>
<keyword evidence="9" id="KW-1133">Transmembrane helix</keyword>
<dbReference type="Pfam" id="PF07686">
    <property type="entry name" value="V-set"/>
    <property type="match status" value="1"/>
</dbReference>
<dbReference type="InterPro" id="IPR003597">
    <property type="entry name" value="Ig_C1-set"/>
</dbReference>
<evidence type="ECO:0000256" key="5">
    <source>
        <dbReference type="ARBA" id="ARBA00023157"/>
    </source>
</evidence>
<evidence type="ECO:0000313" key="12">
    <source>
        <dbReference type="EMBL" id="AFK11223.1"/>
    </source>
</evidence>
<dbReference type="PANTHER" id="PTHR19971">
    <property type="entry name" value="SIGNAL-REGULATORY PROTEIN BETA"/>
    <property type="match status" value="1"/>
</dbReference>
<evidence type="ECO:0000256" key="6">
    <source>
        <dbReference type="ARBA" id="ARBA00023180"/>
    </source>
</evidence>
<keyword evidence="2" id="KW-0964">Secreted</keyword>
<reference evidence="12" key="1">
    <citation type="journal article" date="2012" name="PLoS ONE">
        <title>Sequencing and Analysis of Full-Length cDNAs, 5'-ESTs and 3'-ESTs from a Cartilaginous Fish, the Elephant Shark (Callorhinchus milii).</title>
        <authorList>
            <person name="Tan Y.Y."/>
            <person name="Kodzius R."/>
            <person name="Tay B.H."/>
            <person name="Tay A."/>
            <person name="Brenner S."/>
            <person name="Venkatesh B."/>
        </authorList>
    </citation>
    <scope>NUCLEOTIDE SEQUENCE</scope>
    <source>
        <tissue evidence="12">Kidney</tissue>
    </source>
</reference>
<dbReference type="InterPro" id="IPR036179">
    <property type="entry name" value="Ig-like_dom_sf"/>
</dbReference>
<keyword evidence="10" id="KW-0732">Signal</keyword>
<evidence type="ECO:0000256" key="7">
    <source>
        <dbReference type="ARBA" id="ARBA00043265"/>
    </source>
</evidence>
<dbReference type="InterPro" id="IPR003599">
    <property type="entry name" value="Ig_sub"/>
</dbReference>
<protein>
    <submittedName>
        <fullName evidence="12">Ig lambda-like chain, V-C region-nurse shark</fullName>
    </submittedName>
</protein>
<keyword evidence="5" id="KW-1015">Disulfide bond</keyword>
<dbReference type="GeneID" id="103180135"/>
<keyword evidence="9" id="KW-0812">Transmembrane</keyword>
<name>K4FSY0_CALMI</name>
<feature type="domain" description="Ig-like" evidence="11">
    <location>
        <begin position="144"/>
        <end position="239"/>
    </location>
</feature>
<dbReference type="GO" id="GO:0019814">
    <property type="term" value="C:immunoglobulin complex"/>
    <property type="evidence" value="ECO:0007669"/>
    <property type="project" value="UniProtKB-KW"/>
</dbReference>
<proteinExistence type="evidence at transcript level"/>
<dbReference type="KEGG" id="cmk:103180135"/>
<evidence type="ECO:0000256" key="8">
    <source>
        <dbReference type="SAM" id="MobiDB-lite"/>
    </source>
</evidence>
<feature type="chain" id="PRO_5003878839" evidence="10">
    <location>
        <begin position="25"/>
        <end position="323"/>
    </location>
</feature>
<comment type="subcellular location">
    <subcellularLocation>
        <location evidence="1">Secreted</location>
    </subcellularLocation>
</comment>
<keyword evidence="3" id="KW-0391">Immunity</keyword>
<dbReference type="GO" id="GO:0005576">
    <property type="term" value="C:extracellular region"/>
    <property type="evidence" value="ECO:0007669"/>
    <property type="project" value="UniProtKB-SubCell"/>
</dbReference>
<keyword evidence="7" id="KW-1280">Immunoglobulin</keyword>
<feature type="compositionally biased region" description="Basic and acidic residues" evidence="8">
    <location>
        <begin position="288"/>
        <end position="300"/>
    </location>
</feature>
<dbReference type="SMART" id="SM00407">
    <property type="entry name" value="IGc1"/>
    <property type="match status" value="1"/>
</dbReference>
<dbReference type="InterPro" id="IPR007110">
    <property type="entry name" value="Ig-like_dom"/>
</dbReference>
<dbReference type="CDD" id="cd00098">
    <property type="entry name" value="IgC1"/>
    <property type="match status" value="1"/>
</dbReference>
<organism evidence="12">
    <name type="scientific">Callorhinchus milii</name>
    <name type="common">Ghost shark</name>
    <dbReference type="NCBI Taxonomy" id="7868"/>
    <lineage>
        <taxon>Eukaryota</taxon>
        <taxon>Metazoa</taxon>
        <taxon>Chordata</taxon>
        <taxon>Craniata</taxon>
        <taxon>Vertebrata</taxon>
        <taxon>Chondrichthyes</taxon>
        <taxon>Holocephali</taxon>
        <taxon>Chimaeriformes</taxon>
        <taxon>Callorhinchidae</taxon>
        <taxon>Callorhinchus</taxon>
    </lineage>
</organism>
<dbReference type="FunFam" id="2.60.40.10:FF:000283">
    <property type="entry name" value="Immunoglobulin kappa constant"/>
    <property type="match status" value="1"/>
</dbReference>
<evidence type="ECO:0000256" key="4">
    <source>
        <dbReference type="ARBA" id="ARBA00023130"/>
    </source>
</evidence>
<evidence type="ECO:0000259" key="11">
    <source>
        <dbReference type="PROSITE" id="PS50835"/>
    </source>
</evidence>
<keyword evidence="9" id="KW-0472">Membrane</keyword>
<evidence type="ECO:0000256" key="3">
    <source>
        <dbReference type="ARBA" id="ARBA00022859"/>
    </source>
</evidence>
<dbReference type="CDD" id="cd00099">
    <property type="entry name" value="IgV"/>
    <property type="match status" value="1"/>
</dbReference>